<evidence type="ECO:0000259" key="1">
    <source>
        <dbReference type="PROSITE" id="PS50995"/>
    </source>
</evidence>
<dbReference type="InterPro" id="IPR036390">
    <property type="entry name" value="WH_DNA-bd_sf"/>
</dbReference>
<dbReference type="InterPro" id="IPR039422">
    <property type="entry name" value="MarR/SlyA-like"/>
</dbReference>
<keyword evidence="3" id="KW-1185">Reference proteome</keyword>
<evidence type="ECO:0000313" key="2">
    <source>
        <dbReference type="EMBL" id="MFF3665981.1"/>
    </source>
</evidence>
<gene>
    <name evidence="2" type="ORF">ACFYXI_10345</name>
</gene>
<dbReference type="Pfam" id="PF01047">
    <property type="entry name" value="MarR"/>
    <property type="match status" value="1"/>
</dbReference>
<name>A0ABW6SLY1_9ACTN</name>
<dbReference type="RefSeq" id="WP_387410253.1">
    <property type="nucleotide sequence ID" value="NZ_JBIASD010000005.1"/>
</dbReference>
<evidence type="ECO:0000313" key="3">
    <source>
        <dbReference type="Proteomes" id="UP001602013"/>
    </source>
</evidence>
<dbReference type="Gene3D" id="1.10.10.10">
    <property type="entry name" value="Winged helix-like DNA-binding domain superfamily/Winged helix DNA-binding domain"/>
    <property type="match status" value="1"/>
</dbReference>
<protein>
    <submittedName>
        <fullName evidence="2">MarR family winged helix-turn-helix transcriptional regulator</fullName>
    </submittedName>
</protein>
<feature type="domain" description="HTH marR-type" evidence="1">
    <location>
        <begin position="1"/>
        <end position="118"/>
    </location>
</feature>
<reference evidence="2 3" key="1">
    <citation type="submission" date="2024-10" db="EMBL/GenBank/DDBJ databases">
        <title>The Natural Products Discovery Center: Release of the First 8490 Sequenced Strains for Exploring Actinobacteria Biosynthetic Diversity.</title>
        <authorList>
            <person name="Kalkreuter E."/>
            <person name="Kautsar S.A."/>
            <person name="Yang D."/>
            <person name="Bader C.D."/>
            <person name="Teijaro C.N."/>
            <person name="Fluegel L."/>
            <person name="Davis C.M."/>
            <person name="Simpson J.R."/>
            <person name="Lauterbach L."/>
            <person name="Steele A.D."/>
            <person name="Gui C."/>
            <person name="Meng S."/>
            <person name="Li G."/>
            <person name="Viehrig K."/>
            <person name="Ye F."/>
            <person name="Su P."/>
            <person name="Kiefer A.F."/>
            <person name="Nichols A."/>
            <person name="Cepeda A.J."/>
            <person name="Yan W."/>
            <person name="Fan B."/>
            <person name="Jiang Y."/>
            <person name="Adhikari A."/>
            <person name="Zheng C.-J."/>
            <person name="Schuster L."/>
            <person name="Cowan T.M."/>
            <person name="Smanski M.J."/>
            <person name="Chevrette M.G."/>
            <person name="De Carvalho L.P.S."/>
            <person name="Shen B."/>
        </authorList>
    </citation>
    <scope>NUCLEOTIDE SEQUENCE [LARGE SCALE GENOMIC DNA]</scope>
    <source>
        <strain evidence="2 3">NPDC002173</strain>
    </source>
</reference>
<dbReference type="PANTHER" id="PTHR33164">
    <property type="entry name" value="TRANSCRIPTIONAL REGULATOR, MARR FAMILY"/>
    <property type="match status" value="1"/>
</dbReference>
<organism evidence="2 3">
    <name type="scientific">Microtetraspora malaysiensis</name>
    <dbReference type="NCBI Taxonomy" id="161358"/>
    <lineage>
        <taxon>Bacteria</taxon>
        <taxon>Bacillati</taxon>
        <taxon>Actinomycetota</taxon>
        <taxon>Actinomycetes</taxon>
        <taxon>Streptosporangiales</taxon>
        <taxon>Streptosporangiaceae</taxon>
        <taxon>Microtetraspora</taxon>
    </lineage>
</organism>
<dbReference type="InterPro" id="IPR036388">
    <property type="entry name" value="WH-like_DNA-bd_sf"/>
</dbReference>
<proteinExistence type="predicted"/>
<dbReference type="SUPFAM" id="SSF46785">
    <property type="entry name" value="Winged helix' DNA-binding domain"/>
    <property type="match status" value="1"/>
</dbReference>
<dbReference type="InterPro" id="IPR000835">
    <property type="entry name" value="HTH_MarR-typ"/>
</dbReference>
<dbReference type="SMART" id="SM00347">
    <property type="entry name" value="HTH_MARR"/>
    <property type="match status" value="1"/>
</dbReference>
<accession>A0ABW6SLY1</accession>
<dbReference type="PANTHER" id="PTHR33164:SF99">
    <property type="entry name" value="MARR FAMILY REGULATORY PROTEIN"/>
    <property type="match status" value="1"/>
</dbReference>
<dbReference type="PROSITE" id="PS50995">
    <property type="entry name" value="HTH_MARR_2"/>
    <property type="match status" value="1"/>
</dbReference>
<comment type="caution">
    <text evidence="2">The sequence shown here is derived from an EMBL/GenBank/DDBJ whole genome shotgun (WGS) entry which is preliminary data.</text>
</comment>
<dbReference type="EMBL" id="JBIASD010000005">
    <property type="protein sequence ID" value="MFF3665981.1"/>
    <property type="molecule type" value="Genomic_DNA"/>
</dbReference>
<dbReference type="Proteomes" id="UP001602013">
    <property type="component" value="Unassembled WGS sequence"/>
</dbReference>
<sequence length="137" mass="14896">MELHLREAGGLTRVQYEILHRLNESPESVRMTELASLMVCSPSGLNYQVGQLVKRGLVQRDSDPSDERGILVSLTEQGRAVLLAAAPGHVATIRAGLIDLLSEQQVAQLATIMKVARDHLRSVVPTVPSRKAADKHG</sequence>